<evidence type="ECO:0000259" key="7">
    <source>
        <dbReference type="Pfam" id="PF00441"/>
    </source>
</evidence>
<evidence type="ECO:0000313" key="11">
    <source>
        <dbReference type="Proteomes" id="UP000616608"/>
    </source>
</evidence>
<keyword evidence="4 6" id="KW-0274">FAD</keyword>
<keyword evidence="5 6" id="KW-0560">Oxidoreductase</keyword>
<dbReference type="Gene3D" id="1.10.540.10">
    <property type="entry name" value="Acyl-CoA dehydrogenase/oxidase, N-terminal domain"/>
    <property type="match status" value="1"/>
</dbReference>
<dbReference type="EMBL" id="BMJT01000001">
    <property type="protein sequence ID" value="GGG10839.1"/>
    <property type="molecule type" value="Genomic_DNA"/>
</dbReference>
<evidence type="ECO:0000256" key="6">
    <source>
        <dbReference type="RuleBase" id="RU362125"/>
    </source>
</evidence>
<evidence type="ECO:0000256" key="3">
    <source>
        <dbReference type="ARBA" id="ARBA00022630"/>
    </source>
</evidence>
<dbReference type="AlphaFoldDB" id="A0A917D4Y6"/>
<dbReference type="InterPro" id="IPR009075">
    <property type="entry name" value="AcylCo_DH/oxidase_C"/>
</dbReference>
<dbReference type="Pfam" id="PF00441">
    <property type="entry name" value="Acyl-CoA_dh_1"/>
    <property type="match status" value="1"/>
</dbReference>
<dbReference type="InterPro" id="IPR006091">
    <property type="entry name" value="Acyl-CoA_Oxase/DH_mid-dom"/>
</dbReference>
<sequence>MPEVVSKTLYDEIEALIPIFQSREPELDKLGSFPFENVNALVDLGYTKLILPEAYGGVNLSAYELVKYQTLIAKGDGATAISIGWHMGTLLGLRNNTAWPQQTYDFLLQKVAQGALINLVMSERGSGSPTRGGTMQTTATKVEGGYVLNGHKAFATLSPMLDYFISGVNLDGEDSFFLIPRHTDGVSILPVWDSVALRGSASHDIVLNDVFVPDHFLVQQADIANSVIRSPGGLLHIPACYLGIAEAARDYALHFATTYTPKSLGKPIIETVPTQQKIGEIELLLKQSRYILHGVAKEFDDGTVQLADLLAAKTTVVNHAITITDLAMRICGAQSLGAKSPLHRYYLHVRAGLHNPPTDDEILTLLAKATY</sequence>
<dbReference type="GO" id="GO:0050660">
    <property type="term" value="F:flavin adenine dinucleotide binding"/>
    <property type="evidence" value="ECO:0007669"/>
    <property type="project" value="InterPro"/>
</dbReference>
<dbReference type="Pfam" id="PF02771">
    <property type="entry name" value="Acyl-CoA_dh_N"/>
    <property type="match status" value="1"/>
</dbReference>
<evidence type="ECO:0000259" key="8">
    <source>
        <dbReference type="Pfam" id="PF02770"/>
    </source>
</evidence>
<protein>
    <submittedName>
        <fullName evidence="10">Acyl-CoA dehydrogenase</fullName>
    </submittedName>
</protein>
<keyword evidence="11" id="KW-1185">Reference proteome</keyword>
<keyword evidence="3 6" id="KW-0285">Flavoprotein</keyword>
<comment type="similarity">
    <text evidence="2 6">Belongs to the acyl-CoA dehydrogenase family.</text>
</comment>
<evidence type="ECO:0000256" key="2">
    <source>
        <dbReference type="ARBA" id="ARBA00009347"/>
    </source>
</evidence>
<dbReference type="InterPro" id="IPR009100">
    <property type="entry name" value="AcylCoA_DH/oxidase_NM_dom_sf"/>
</dbReference>
<comment type="cofactor">
    <cofactor evidence="1 6">
        <name>FAD</name>
        <dbReference type="ChEBI" id="CHEBI:57692"/>
    </cofactor>
</comment>
<evidence type="ECO:0000256" key="4">
    <source>
        <dbReference type="ARBA" id="ARBA00022827"/>
    </source>
</evidence>
<dbReference type="InterPro" id="IPR046373">
    <property type="entry name" value="Acyl-CoA_Oxase/DH_mid-dom_sf"/>
</dbReference>
<gene>
    <name evidence="10" type="ORF">GCM10007425_01400</name>
</gene>
<dbReference type="Proteomes" id="UP000616608">
    <property type="component" value="Unassembled WGS sequence"/>
</dbReference>
<evidence type="ECO:0000259" key="9">
    <source>
        <dbReference type="Pfam" id="PF02771"/>
    </source>
</evidence>
<evidence type="ECO:0000256" key="1">
    <source>
        <dbReference type="ARBA" id="ARBA00001974"/>
    </source>
</evidence>
<name>A0A917D4Y6_9BACI</name>
<dbReference type="RefSeq" id="WP_188613092.1">
    <property type="nucleotide sequence ID" value="NZ_BMJT01000001.1"/>
</dbReference>
<dbReference type="PANTHER" id="PTHR43884">
    <property type="entry name" value="ACYL-COA DEHYDROGENASE"/>
    <property type="match status" value="1"/>
</dbReference>
<organism evidence="10 11">
    <name type="scientific">Lysinibacillus alkalisoli</name>
    <dbReference type="NCBI Taxonomy" id="1911548"/>
    <lineage>
        <taxon>Bacteria</taxon>
        <taxon>Bacillati</taxon>
        <taxon>Bacillota</taxon>
        <taxon>Bacilli</taxon>
        <taxon>Bacillales</taxon>
        <taxon>Bacillaceae</taxon>
        <taxon>Lysinibacillus</taxon>
    </lineage>
</organism>
<dbReference type="InterPro" id="IPR036250">
    <property type="entry name" value="AcylCo_DH-like_C"/>
</dbReference>
<accession>A0A917D4Y6</accession>
<feature type="domain" description="Acyl-CoA oxidase/dehydrogenase middle" evidence="8">
    <location>
        <begin position="119"/>
        <end position="210"/>
    </location>
</feature>
<reference evidence="10" key="2">
    <citation type="submission" date="2020-09" db="EMBL/GenBank/DDBJ databases">
        <authorList>
            <person name="Sun Q."/>
            <person name="Zhou Y."/>
        </authorList>
    </citation>
    <scope>NUCLEOTIDE SEQUENCE</scope>
    <source>
        <strain evidence="10">CGMCC 1.15760</strain>
    </source>
</reference>
<proteinExistence type="inferred from homology"/>
<dbReference type="Pfam" id="PF02770">
    <property type="entry name" value="Acyl-CoA_dh_M"/>
    <property type="match status" value="1"/>
</dbReference>
<comment type="caution">
    <text evidence="10">The sequence shown here is derived from an EMBL/GenBank/DDBJ whole genome shotgun (WGS) entry which is preliminary data.</text>
</comment>
<feature type="domain" description="Acyl-CoA dehydrogenase/oxidase C-terminal" evidence="7">
    <location>
        <begin position="239"/>
        <end position="351"/>
    </location>
</feature>
<dbReference type="Gene3D" id="2.40.110.10">
    <property type="entry name" value="Butyryl-CoA Dehydrogenase, subunit A, domain 2"/>
    <property type="match status" value="1"/>
</dbReference>
<feature type="domain" description="Acyl-CoA dehydrogenase/oxidase N-terminal" evidence="9">
    <location>
        <begin position="24"/>
        <end position="90"/>
    </location>
</feature>
<dbReference type="PIRSF" id="PIRSF016578">
    <property type="entry name" value="HsaA"/>
    <property type="match status" value="1"/>
</dbReference>
<dbReference type="SUPFAM" id="SSF56645">
    <property type="entry name" value="Acyl-CoA dehydrogenase NM domain-like"/>
    <property type="match status" value="1"/>
</dbReference>
<dbReference type="Gene3D" id="1.20.140.10">
    <property type="entry name" value="Butyryl-CoA Dehydrogenase, subunit A, domain 3"/>
    <property type="match status" value="1"/>
</dbReference>
<dbReference type="InterPro" id="IPR013786">
    <property type="entry name" value="AcylCoA_DH/ox_N"/>
</dbReference>
<dbReference type="InterPro" id="IPR037069">
    <property type="entry name" value="AcylCoA_DH/ox_N_sf"/>
</dbReference>
<reference evidence="10" key="1">
    <citation type="journal article" date="2014" name="Int. J. Syst. Evol. Microbiol.">
        <title>Complete genome sequence of Corynebacterium casei LMG S-19264T (=DSM 44701T), isolated from a smear-ripened cheese.</title>
        <authorList>
            <consortium name="US DOE Joint Genome Institute (JGI-PGF)"/>
            <person name="Walter F."/>
            <person name="Albersmeier A."/>
            <person name="Kalinowski J."/>
            <person name="Ruckert C."/>
        </authorList>
    </citation>
    <scope>NUCLEOTIDE SEQUENCE</scope>
    <source>
        <strain evidence="10">CGMCC 1.15760</strain>
    </source>
</reference>
<dbReference type="GO" id="GO:0003995">
    <property type="term" value="F:acyl-CoA dehydrogenase activity"/>
    <property type="evidence" value="ECO:0007669"/>
    <property type="project" value="TreeGrafter"/>
</dbReference>
<dbReference type="CDD" id="cd00567">
    <property type="entry name" value="ACAD"/>
    <property type="match status" value="1"/>
</dbReference>
<evidence type="ECO:0000256" key="5">
    <source>
        <dbReference type="ARBA" id="ARBA00023002"/>
    </source>
</evidence>
<evidence type="ECO:0000313" key="10">
    <source>
        <dbReference type="EMBL" id="GGG10839.1"/>
    </source>
</evidence>
<dbReference type="SUPFAM" id="SSF47203">
    <property type="entry name" value="Acyl-CoA dehydrogenase C-terminal domain-like"/>
    <property type="match status" value="1"/>
</dbReference>
<dbReference type="PANTHER" id="PTHR43884:SF25">
    <property type="entry name" value="ACYL-COA DEHYDROGENASE YDBM-RELATED"/>
    <property type="match status" value="1"/>
</dbReference>